<name>A0ABP4IYX9_9PSEU</name>
<comment type="caution">
    <text evidence="1">The sequence shown here is derived from an EMBL/GenBank/DDBJ whole genome shotgun (WGS) entry which is preliminary data.</text>
</comment>
<organism evidence="1 2">
    <name type="scientific">Pseudonocardia kongjuensis</name>
    <dbReference type="NCBI Taxonomy" id="102227"/>
    <lineage>
        <taxon>Bacteria</taxon>
        <taxon>Bacillati</taxon>
        <taxon>Actinomycetota</taxon>
        <taxon>Actinomycetes</taxon>
        <taxon>Pseudonocardiales</taxon>
        <taxon>Pseudonocardiaceae</taxon>
        <taxon>Pseudonocardia</taxon>
    </lineage>
</organism>
<evidence type="ECO:0000313" key="2">
    <source>
        <dbReference type="Proteomes" id="UP001501414"/>
    </source>
</evidence>
<dbReference type="Proteomes" id="UP001501414">
    <property type="component" value="Unassembled WGS sequence"/>
</dbReference>
<dbReference type="EMBL" id="BAAAJK010000046">
    <property type="protein sequence ID" value="GAA1399299.1"/>
    <property type="molecule type" value="Genomic_DNA"/>
</dbReference>
<proteinExistence type="predicted"/>
<sequence>MVGHAGAVSTQELLAEIDAAVAFLVGQPGLLDVVLAEHVADAGGMCAACPGPQSGRRRWPCTVRLIAARAVRVRAAAHDRADRPTSAEPENAS</sequence>
<evidence type="ECO:0000313" key="1">
    <source>
        <dbReference type="EMBL" id="GAA1399299.1"/>
    </source>
</evidence>
<gene>
    <name evidence="1" type="ORF">GCM10009613_54730</name>
</gene>
<keyword evidence="2" id="KW-1185">Reference proteome</keyword>
<protein>
    <submittedName>
        <fullName evidence="1">Uncharacterized protein</fullName>
    </submittedName>
</protein>
<accession>A0ABP4IYX9</accession>
<reference evidence="2" key="1">
    <citation type="journal article" date="2019" name="Int. J. Syst. Evol. Microbiol.">
        <title>The Global Catalogue of Microorganisms (GCM) 10K type strain sequencing project: providing services to taxonomists for standard genome sequencing and annotation.</title>
        <authorList>
            <consortium name="The Broad Institute Genomics Platform"/>
            <consortium name="The Broad Institute Genome Sequencing Center for Infectious Disease"/>
            <person name="Wu L."/>
            <person name="Ma J."/>
        </authorList>
    </citation>
    <scope>NUCLEOTIDE SEQUENCE [LARGE SCALE GENOMIC DNA]</scope>
    <source>
        <strain evidence="2">JCM 11896</strain>
    </source>
</reference>